<reference evidence="4" key="4">
    <citation type="submission" date="2023-03" db="UniProtKB">
        <authorList>
            <consortium name="EnsemblPlants"/>
        </authorList>
    </citation>
    <scope>IDENTIFICATION</scope>
    <source>
        <strain evidence="4">cv. Chiifu-401-42</strain>
    </source>
</reference>
<evidence type="ECO:0000256" key="1">
    <source>
        <dbReference type="SAM" id="MobiDB-lite"/>
    </source>
</evidence>
<dbReference type="PANTHER" id="PTHR35162">
    <property type="entry name" value="OS08G0516600 PROTEIN"/>
    <property type="match status" value="1"/>
</dbReference>
<dbReference type="KEGG" id="brp:103875200"/>
<dbReference type="AlphaFoldDB" id="A0A3P5Z6C0"/>
<organism evidence="3">
    <name type="scientific">Brassica campestris</name>
    <name type="common">Field mustard</name>
    <dbReference type="NCBI Taxonomy" id="3711"/>
    <lineage>
        <taxon>Eukaryota</taxon>
        <taxon>Viridiplantae</taxon>
        <taxon>Streptophyta</taxon>
        <taxon>Embryophyta</taxon>
        <taxon>Tracheophyta</taxon>
        <taxon>Spermatophyta</taxon>
        <taxon>Magnoliopsida</taxon>
        <taxon>eudicotyledons</taxon>
        <taxon>Gunneridae</taxon>
        <taxon>Pentapetalae</taxon>
        <taxon>rosids</taxon>
        <taxon>malvids</taxon>
        <taxon>Brassicales</taxon>
        <taxon>Brassicaceae</taxon>
        <taxon>Brassiceae</taxon>
        <taxon>Brassica</taxon>
    </lineage>
</organism>
<accession>A0A3P5Z6C0</accession>
<accession>M4E936</accession>
<evidence type="ECO:0000313" key="3">
    <source>
        <dbReference type="EMBL" id="VDC68481.1"/>
    </source>
</evidence>
<evidence type="ECO:0000313" key="4">
    <source>
        <dbReference type="EnsemblPlants" id="Bra025292.1-P"/>
    </source>
</evidence>
<evidence type="ECO:0000313" key="2">
    <source>
        <dbReference type="EMBL" id="CAG7872636.1"/>
    </source>
</evidence>
<evidence type="ECO:0008006" key="6">
    <source>
        <dbReference type="Google" id="ProtNLM"/>
    </source>
</evidence>
<dbReference type="EMBL" id="LR031569">
    <property type="protein sequence ID" value="VDC68481.1"/>
    <property type="molecule type" value="Genomic_DNA"/>
</dbReference>
<name>A0A3P5Z6C0_BRACM</name>
<keyword evidence="5" id="KW-1185">Reference proteome</keyword>
<dbReference type="InterPro" id="IPR053115">
    <property type="entry name" value="CDK_inhibitor"/>
</dbReference>
<proteinExistence type="predicted"/>
<protein>
    <recommendedName>
        <fullName evidence="6">Cyclin-dependent protein kinase inhibitor SMR3</fullName>
    </recommendedName>
</protein>
<dbReference type="EMBL" id="LS974622">
    <property type="protein sequence ID" value="CAG7872636.1"/>
    <property type="molecule type" value="Genomic_DNA"/>
</dbReference>
<dbReference type="EnsemblPlants" id="Bra025292.1">
    <property type="protein sequence ID" value="Bra025292.1-P"/>
    <property type="gene ID" value="Bra025292"/>
</dbReference>
<feature type="region of interest" description="Disordered" evidence="1">
    <location>
        <begin position="33"/>
        <end position="57"/>
    </location>
</feature>
<dbReference type="Proteomes" id="UP000011750">
    <property type="component" value="Chromosome A06"/>
</dbReference>
<dbReference type="OMA" id="FIIHHVQ"/>
<sequence>MGSSKKSQVGRGLDTDGSKWVIAEISIRASLKPVKTKQKRHERDTEAEDEHYSGSEEYCITPTAKEAKLSEKLICPPAPRKRRPELKCRSNVGIEYFVVTPSELETVFIRSSNVKR</sequence>
<dbReference type="Gramene" id="A06p48760.2_BraZ1">
    <property type="protein sequence ID" value="A06p48760.2_BraZ1.CDS.1"/>
    <property type="gene ID" value="A06g48760.2_BraZ1"/>
</dbReference>
<gene>
    <name evidence="3" type="ORF">BRAA06T27021Z</name>
    <name evidence="2" type="ORF">BRAPAZ1V2_A06P48760.2</name>
</gene>
<reference evidence="5" key="1">
    <citation type="journal article" date="2011" name="Nat. Genet.">
        <title>The genome of the mesopolyploid crop species Brassica rapa.</title>
        <authorList>
            <consortium name="Brassica rapa Genome Sequencing Project Consortium"/>
            <person name="Wang X."/>
            <person name="Wang H."/>
            <person name="Wang J."/>
            <person name="Sun R."/>
            <person name="Wu J."/>
            <person name="Liu S."/>
            <person name="Bai Y."/>
            <person name="Mun J.H."/>
            <person name="Bancroft I."/>
            <person name="Cheng F."/>
            <person name="Huang S."/>
            <person name="Li X."/>
            <person name="Hua W."/>
            <person name="Wang J."/>
            <person name="Wang X."/>
            <person name="Freeling M."/>
            <person name="Pires J.C."/>
            <person name="Paterson A.H."/>
            <person name="Chalhoub B."/>
            <person name="Wang B."/>
            <person name="Hayward A."/>
            <person name="Sharpe A.G."/>
            <person name="Park B.S."/>
            <person name="Weisshaar B."/>
            <person name="Liu B."/>
            <person name="Li B."/>
            <person name="Liu B."/>
            <person name="Tong C."/>
            <person name="Song C."/>
            <person name="Duran C."/>
            <person name="Peng C."/>
            <person name="Geng C."/>
            <person name="Koh C."/>
            <person name="Lin C."/>
            <person name="Edwards D."/>
            <person name="Mu D."/>
            <person name="Shen D."/>
            <person name="Soumpourou E."/>
            <person name="Li F."/>
            <person name="Fraser F."/>
            <person name="Conant G."/>
            <person name="Lassalle G."/>
            <person name="King G.J."/>
            <person name="Bonnema G."/>
            <person name="Tang H."/>
            <person name="Wang H."/>
            <person name="Belcram H."/>
            <person name="Zhou H."/>
            <person name="Hirakawa H."/>
            <person name="Abe H."/>
            <person name="Guo H."/>
            <person name="Wang H."/>
            <person name="Jin H."/>
            <person name="Parkin I.A."/>
            <person name="Batley J."/>
            <person name="Kim J.S."/>
            <person name="Just J."/>
            <person name="Li J."/>
            <person name="Xu J."/>
            <person name="Deng J."/>
            <person name="Kim J.A."/>
            <person name="Li J."/>
            <person name="Yu J."/>
            <person name="Meng J."/>
            <person name="Wang J."/>
            <person name="Min J."/>
            <person name="Poulain J."/>
            <person name="Wang J."/>
            <person name="Hatakeyama K."/>
            <person name="Wu K."/>
            <person name="Wang L."/>
            <person name="Fang L."/>
            <person name="Trick M."/>
            <person name="Links M.G."/>
            <person name="Zhao M."/>
            <person name="Jin M."/>
            <person name="Ramchiary N."/>
            <person name="Drou N."/>
            <person name="Berkman P.J."/>
            <person name="Cai Q."/>
            <person name="Huang Q."/>
            <person name="Li R."/>
            <person name="Tabata S."/>
            <person name="Cheng S."/>
            <person name="Zhang S."/>
            <person name="Zhang S."/>
            <person name="Huang S."/>
            <person name="Sato S."/>
            <person name="Sun S."/>
            <person name="Kwon S.J."/>
            <person name="Choi S.R."/>
            <person name="Lee T.H."/>
            <person name="Fan W."/>
            <person name="Zhao X."/>
            <person name="Tan X."/>
            <person name="Xu X."/>
            <person name="Wang Y."/>
            <person name="Qiu Y."/>
            <person name="Yin Y."/>
            <person name="Li Y."/>
            <person name="Du Y."/>
            <person name="Liao Y."/>
            <person name="Lim Y."/>
            <person name="Narusaka Y."/>
            <person name="Wang Y."/>
            <person name="Wang Z."/>
            <person name="Li Z."/>
            <person name="Wang Z."/>
            <person name="Xiong Z."/>
            <person name="Zhang Z."/>
        </authorList>
    </citation>
    <scope>NUCLEOTIDE SEQUENCE [LARGE SCALE GENOMIC DNA]</scope>
    <source>
        <strain evidence="5">cv. Chiifu-401-42</strain>
    </source>
</reference>
<dbReference type="Gramene" id="Bra025292.1">
    <property type="protein sequence ID" value="Bra025292.1-P"/>
    <property type="gene ID" value="Bra025292"/>
</dbReference>
<reference evidence="3" key="3">
    <citation type="submission" date="2018-11" db="EMBL/GenBank/DDBJ databases">
        <authorList>
            <consortium name="Genoscope - CEA"/>
            <person name="William W."/>
        </authorList>
    </citation>
    <scope>NUCLEOTIDE SEQUENCE</scope>
</reference>
<dbReference type="PANTHER" id="PTHR35162:SF2">
    <property type="entry name" value="OS08G0516600 PROTEIN"/>
    <property type="match status" value="1"/>
</dbReference>
<dbReference type="Proteomes" id="UP000694005">
    <property type="component" value="Chromosome A06"/>
</dbReference>
<dbReference type="HOGENOM" id="CLU_2226943_0_0_1"/>
<dbReference type="OrthoDB" id="1302889at2759"/>
<evidence type="ECO:0000313" key="5">
    <source>
        <dbReference type="Proteomes" id="UP000011750"/>
    </source>
</evidence>
<reference evidence="5" key="2">
    <citation type="journal article" date="2018" name="Hortic Res">
        <title>Improved Brassica rapa reference genome by single-molecule sequencing and chromosome conformation capture technologies.</title>
        <authorList>
            <person name="Zhang L."/>
            <person name="Cai X."/>
            <person name="Wu J."/>
            <person name="Liu M."/>
            <person name="Grob S."/>
            <person name="Cheng F."/>
            <person name="Liang J."/>
            <person name="Cai C."/>
            <person name="Liu Z."/>
            <person name="Liu B."/>
            <person name="Wang F."/>
            <person name="Li S."/>
            <person name="Liu F."/>
            <person name="Li X."/>
            <person name="Cheng L."/>
            <person name="Yang W."/>
            <person name="Li M.H."/>
            <person name="Grossniklaus U."/>
            <person name="Zheng H."/>
            <person name="Wang X."/>
        </authorList>
    </citation>
    <scope>NUCLEOTIDE SEQUENCE [LARGE SCALE GENOMIC DNA]</scope>
    <source>
        <strain evidence="5">cv. Chiifu-401-42</strain>
    </source>
</reference>